<reference evidence="3" key="1">
    <citation type="journal article" date="2020" name="mSystems">
        <title>Genome- and Community-Level Interaction Insights into Carbon Utilization and Element Cycling Functions of Hydrothermarchaeota in Hydrothermal Sediment.</title>
        <authorList>
            <person name="Zhou Z."/>
            <person name="Liu Y."/>
            <person name="Xu W."/>
            <person name="Pan J."/>
            <person name="Luo Z.H."/>
            <person name="Li M."/>
        </authorList>
    </citation>
    <scope>NUCLEOTIDE SEQUENCE [LARGE SCALE GENOMIC DNA]</scope>
    <source>
        <strain evidence="3">SpSt-767</strain>
    </source>
</reference>
<dbReference type="PANTHER" id="PTHR39966:SF1">
    <property type="entry name" value="HEMERYTHRIN-LIKE DOMAIN-CONTAINING PROTEIN"/>
    <property type="match status" value="1"/>
</dbReference>
<evidence type="ECO:0000313" key="3">
    <source>
        <dbReference type="EMBL" id="HHS28610.1"/>
    </source>
</evidence>
<feature type="domain" description="Hemerythrin-like" evidence="2">
    <location>
        <begin position="47"/>
        <end position="180"/>
    </location>
</feature>
<dbReference type="EMBL" id="DTGR01000043">
    <property type="protein sequence ID" value="HHS28610.1"/>
    <property type="molecule type" value="Genomic_DNA"/>
</dbReference>
<dbReference type="Pfam" id="PF01814">
    <property type="entry name" value="Hemerythrin"/>
    <property type="match status" value="1"/>
</dbReference>
<sequence>MEPYLQSQESRRNFLVKGGLLLAAAGLLGAGCTPGAEQEGNLAAIAPTEDLMAEHGVLSRLMLVYDEITRRLRFGEDFPLQVLAAGNDITRRFIQAYHEKNEESHLFNRFSNAGDLTELVAVLYQQHLAGRKLIGEIDRLNTEANMRNPAQRLRVAEYLITFNQLYRRHAAWEDTVLFPAFRSMIPGKDFAALGDAFSKEEEKLFGPGGFATIVGQVAELEKKLGIYELQQYPQKV</sequence>
<protein>
    <submittedName>
        <fullName evidence="3">Hemerythrin domain-containing protein</fullName>
    </submittedName>
</protein>
<evidence type="ECO:0000256" key="1">
    <source>
        <dbReference type="ARBA" id="ARBA00023014"/>
    </source>
</evidence>
<dbReference type="GO" id="GO:0005886">
    <property type="term" value="C:plasma membrane"/>
    <property type="evidence" value="ECO:0007669"/>
    <property type="project" value="TreeGrafter"/>
</dbReference>
<dbReference type="InterPro" id="IPR006311">
    <property type="entry name" value="TAT_signal"/>
</dbReference>
<keyword evidence="1" id="KW-0479">Metal-binding</keyword>
<dbReference type="Gene3D" id="1.20.120.520">
    <property type="entry name" value="nmb1532 protein domain like"/>
    <property type="match status" value="1"/>
</dbReference>
<dbReference type="CDD" id="cd12108">
    <property type="entry name" value="Hr-like"/>
    <property type="match status" value="1"/>
</dbReference>
<name>A0A7V6A1S6_9BACT</name>
<dbReference type="AlphaFoldDB" id="A0A7V6A1S6"/>
<dbReference type="InterPro" id="IPR012312">
    <property type="entry name" value="Hemerythrin-like"/>
</dbReference>
<proteinExistence type="predicted"/>
<accession>A0A7V6A1S6</accession>
<keyword evidence="1" id="KW-0408">Iron</keyword>
<dbReference type="PANTHER" id="PTHR39966">
    <property type="entry name" value="BLL2471 PROTEIN-RELATED"/>
    <property type="match status" value="1"/>
</dbReference>
<keyword evidence="1" id="KW-0411">Iron-sulfur</keyword>
<evidence type="ECO:0000259" key="2">
    <source>
        <dbReference type="Pfam" id="PF01814"/>
    </source>
</evidence>
<dbReference type="PROSITE" id="PS51318">
    <property type="entry name" value="TAT"/>
    <property type="match status" value="1"/>
</dbReference>
<gene>
    <name evidence="3" type="ORF">ENV52_02780</name>
</gene>
<comment type="caution">
    <text evidence="3">The sequence shown here is derived from an EMBL/GenBank/DDBJ whole genome shotgun (WGS) entry which is preliminary data.</text>
</comment>
<organism evidence="3">
    <name type="scientific">Desulfobacca acetoxidans</name>
    <dbReference type="NCBI Taxonomy" id="60893"/>
    <lineage>
        <taxon>Bacteria</taxon>
        <taxon>Pseudomonadati</taxon>
        <taxon>Thermodesulfobacteriota</taxon>
        <taxon>Desulfobaccia</taxon>
        <taxon>Desulfobaccales</taxon>
        <taxon>Desulfobaccaceae</taxon>
        <taxon>Desulfobacca</taxon>
    </lineage>
</organism>
<dbReference type="GO" id="GO:0051536">
    <property type="term" value="F:iron-sulfur cluster binding"/>
    <property type="evidence" value="ECO:0007669"/>
    <property type="project" value="UniProtKB-KW"/>
</dbReference>